<evidence type="ECO:0000313" key="2">
    <source>
        <dbReference type="Proteomes" id="UP000007880"/>
    </source>
</evidence>
<protein>
    <recommendedName>
        <fullName evidence="3">Ester cyclase</fullName>
    </recommendedName>
</protein>
<dbReference type="Pfam" id="PF07366">
    <property type="entry name" value="SnoaL"/>
    <property type="match status" value="1"/>
</dbReference>
<dbReference type="STRING" id="926550.CLDAP_33280"/>
<proteinExistence type="predicted"/>
<organism evidence="1 2">
    <name type="scientific">Caldilinea aerophila (strain DSM 14535 / JCM 11387 / NBRC 104270 / STL-6-O1)</name>
    <dbReference type="NCBI Taxonomy" id="926550"/>
    <lineage>
        <taxon>Bacteria</taxon>
        <taxon>Bacillati</taxon>
        <taxon>Chloroflexota</taxon>
        <taxon>Caldilineae</taxon>
        <taxon>Caldilineales</taxon>
        <taxon>Caldilineaceae</taxon>
        <taxon>Caldilinea</taxon>
    </lineage>
</organism>
<dbReference type="InterPro" id="IPR009959">
    <property type="entry name" value="Cyclase_SnoaL-like"/>
</dbReference>
<dbReference type="Proteomes" id="UP000007880">
    <property type="component" value="Chromosome"/>
</dbReference>
<keyword evidence="2" id="KW-1185">Reference proteome</keyword>
<dbReference type="SUPFAM" id="SSF54427">
    <property type="entry name" value="NTF2-like"/>
    <property type="match status" value="1"/>
</dbReference>
<dbReference type="EMBL" id="AP012337">
    <property type="protein sequence ID" value="BAM01368.1"/>
    <property type="molecule type" value="Genomic_DNA"/>
</dbReference>
<dbReference type="Gene3D" id="3.10.450.50">
    <property type="match status" value="1"/>
</dbReference>
<gene>
    <name evidence="1" type="ordered locus">CLDAP_33280</name>
</gene>
<sequence length="58" mass="6539">MAPMPRVANVYRRTLVFLRMEQTGISIMRVQEGKIVEGWSRADELGLLQQLGLLPATP</sequence>
<dbReference type="AlphaFoldDB" id="I0I7Y0"/>
<dbReference type="KEGG" id="cap:CLDAP_33280"/>
<reference evidence="1 2" key="1">
    <citation type="submission" date="2012-02" db="EMBL/GenBank/DDBJ databases">
        <title>Complete genome sequence of Caldilinea aerophila DSM 14535 (= NBRC 102666).</title>
        <authorList>
            <person name="Oguchi A."/>
            <person name="Hosoyama A."/>
            <person name="Sekine M."/>
            <person name="Fukai R."/>
            <person name="Kato Y."/>
            <person name="Nakamura S."/>
            <person name="Hanada S."/>
            <person name="Yamazaki S."/>
            <person name="Fujita N."/>
        </authorList>
    </citation>
    <scope>NUCLEOTIDE SEQUENCE [LARGE SCALE GENOMIC DNA]</scope>
    <source>
        <strain evidence="2">DSM 14535 / JCM 11387 / NBRC 104270 / STL-6-O1</strain>
    </source>
</reference>
<dbReference type="eggNOG" id="COG5485">
    <property type="taxonomic scope" value="Bacteria"/>
</dbReference>
<dbReference type="HOGENOM" id="CLU_2970717_0_0_0"/>
<dbReference type="GO" id="GO:0030638">
    <property type="term" value="P:polyketide metabolic process"/>
    <property type="evidence" value="ECO:0007669"/>
    <property type="project" value="InterPro"/>
</dbReference>
<evidence type="ECO:0008006" key="3">
    <source>
        <dbReference type="Google" id="ProtNLM"/>
    </source>
</evidence>
<name>I0I7Y0_CALAS</name>
<dbReference type="InterPro" id="IPR032710">
    <property type="entry name" value="NTF2-like_dom_sf"/>
</dbReference>
<evidence type="ECO:0000313" key="1">
    <source>
        <dbReference type="EMBL" id="BAM01368.1"/>
    </source>
</evidence>
<accession>I0I7Y0</accession>